<sequence length="38" mass="4289">MSFLLSLRHKTTNAAVIYLFRKTCIGHTLGLGSWPLIE</sequence>
<gene>
    <name evidence="1" type="ORF">ACH61_02359</name>
</gene>
<keyword evidence="2" id="KW-1185">Reference proteome</keyword>
<evidence type="ECO:0000313" key="2">
    <source>
        <dbReference type="Proteomes" id="UP000076717"/>
    </source>
</evidence>
<organism evidence="1 2">
    <name type="scientific">Rathayibacter tanaceti</name>
    <dbReference type="NCBI Taxonomy" id="1671680"/>
    <lineage>
        <taxon>Bacteria</taxon>
        <taxon>Bacillati</taxon>
        <taxon>Actinomycetota</taxon>
        <taxon>Actinomycetes</taxon>
        <taxon>Micrococcales</taxon>
        <taxon>Microbacteriaceae</taxon>
        <taxon>Rathayibacter</taxon>
    </lineage>
</organism>
<dbReference type="AlphaFoldDB" id="A0A162F8M0"/>
<evidence type="ECO:0000313" key="1">
    <source>
        <dbReference type="EMBL" id="KZX20533.1"/>
    </source>
</evidence>
<name>A0A162F8M0_9MICO</name>
<dbReference type="Proteomes" id="UP000076717">
    <property type="component" value="Unassembled WGS sequence"/>
</dbReference>
<comment type="caution">
    <text evidence="1">The sequence shown here is derived from an EMBL/GenBank/DDBJ whole genome shotgun (WGS) entry which is preliminary data.</text>
</comment>
<accession>A0A162F8M0</accession>
<dbReference type="EMBL" id="LIIN01000091">
    <property type="protein sequence ID" value="KZX20533.1"/>
    <property type="molecule type" value="Genomic_DNA"/>
</dbReference>
<protein>
    <submittedName>
        <fullName evidence="1">Uncharacterized protein</fullName>
    </submittedName>
</protein>
<reference evidence="1 2" key="1">
    <citation type="submission" date="2015-08" db="EMBL/GenBank/DDBJ databases">
        <title>Draft Genome Sequence of Rathayibacter sp. Strain VKM Ac-2596 Isolated from Leaf Gall Induced by Plant-Parasitic Nematodes.</title>
        <authorList>
            <person name="Vasilenko O.V."/>
            <person name="Starodumova I.P."/>
            <person name="Tarlachkov S.V."/>
            <person name="Dorofeeva L.V."/>
            <person name="Evtushenko L.I."/>
        </authorList>
    </citation>
    <scope>NUCLEOTIDE SEQUENCE [LARGE SCALE GENOMIC DNA]</scope>
    <source>
        <strain evidence="1 2">VKM Ac-2596</strain>
    </source>
</reference>
<proteinExistence type="predicted"/>